<dbReference type="EC" id="2.6.1.42" evidence="11"/>
<evidence type="ECO:0000313" key="13">
    <source>
        <dbReference type="Proteomes" id="UP000305067"/>
    </source>
</evidence>
<evidence type="ECO:0000256" key="5">
    <source>
        <dbReference type="ARBA" id="ARBA00022679"/>
    </source>
</evidence>
<evidence type="ECO:0000256" key="3">
    <source>
        <dbReference type="ARBA" id="ARBA00022576"/>
    </source>
</evidence>
<reference evidence="12 13" key="1">
    <citation type="journal article" date="2019" name="Nat. Ecol. Evol.">
        <title>Megaphylogeny resolves global patterns of mushroom evolution.</title>
        <authorList>
            <person name="Varga T."/>
            <person name="Krizsan K."/>
            <person name="Foldi C."/>
            <person name="Dima B."/>
            <person name="Sanchez-Garcia M."/>
            <person name="Sanchez-Ramirez S."/>
            <person name="Szollosi G.J."/>
            <person name="Szarkandi J.G."/>
            <person name="Papp V."/>
            <person name="Albert L."/>
            <person name="Andreopoulos W."/>
            <person name="Angelini C."/>
            <person name="Antonin V."/>
            <person name="Barry K.W."/>
            <person name="Bougher N.L."/>
            <person name="Buchanan P."/>
            <person name="Buyck B."/>
            <person name="Bense V."/>
            <person name="Catcheside P."/>
            <person name="Chovatia M."/>
            <person name="Cooper J."/>
            <person name="Damon W."/>
            <person name="Desjardin D."/>
            <person name="Finy P."/>
            <person name="Geml J."/>
            <person name="Haridas S."/>
            <person name="Hughes K."/>
            <person name="Justo A."/>
            <person name="Karasinski D."/>
            <person name="Kautmanova I."/>
            <person name="Kiss B."/>
            <person name="Kocsube S."/>
            <person name="Kotiranta H."/>
            <person name="LaButti K.M."/>
            <person name="Lechner B.E."/>
            <person name="Liimatainen K."/>
            <person name="Lipzen A."/>
            <person name="Lukacs Z."/>
            <person name="Mihaltcheva S."/>
            <person name="Morgado L.N."/>
            <person name="Niskanen T."/>
            <person name="Noordeloos M.E."/>
            <person name="Ohm R.A."/>
            <person name="Ortiz-Santana B."/>
            <person name="Ovrebo C."/>
            <person name="Racz N."/>
            <person name="Riley R."/>
            <person name="Savchenko A."/>
            <person name="Shiryaev A."/>
            <person name="Soop K."/>
            <person name="Spirin V."/>
            <person name="Szebenyi C."/>
            <person name="Tomsovsky M."/>
            <person name="Tulloss R.E."/>
            <person name="Uehling J."/>
            <person name="Grigoriev I.V."/>
            <person name="Vagvolgyi C."/>
            <person name="Papp T."/>
            <person name="Martin F.M."/>
            <person name="Miettinen O."/>
            <person name="Hibbett D.S."/>
            <person name="Nagy L.G."/>
        </authorList>
    </citation>
    <scope>NUCLEOTIDE SEQUENCE [LARGE SCALE GENOMIC DNA]</scope>
    <source>
        <strain evidence="12 13">CBS 309.79</strain>
    </source>
</reference>
<evidence type="ECO:0000256" key="11">
    <source>
        <dbReference type="RuleBase" id="RU004517"/>
    </source>
</evidence>
<dbReference type="InterPro" id="IPR036038">
    <property type="entry name" value="Aminotransferase-like"/>
</dbReference>
<gene>
    <name evidence="12" type="ORF">BDV98DRAFT_589847</name>
</gene>
<evidence type="ECO:0000313" key="12">
    <source>
        <dbReference type="EMBL" id="TFL05129.1"/>
    </source>
</evidence>
<dbReference type="AlphaFoldDB" id="A0A5C3QXK7"/>
<dbReference type="Proteomes" id="UP000305067">
    <property type="component" value="Unassembled WGS sequence"/>
</dbReference>
<sequence>MAIHNGSLSSSARPMELDASKLKVTLTSNPKTISKDIMFGQTTTDHMFVANYDPVNGWSVPEIKPYERLSLDPTTSCLHYATSVFEGMKAYRGPDGKPRIFRPIKNMHRLVNSAERVALPAFDPEALLKCLIRLVAIDERWIPNLPEHCVYIRPFMIGTREALGVLPSEEAMLLIIMSPAGPIFKPSPTAPTPSFLGVNLLAVTQFTRAWPGGTGAHKVAGNYAPGFQPQKTAKAAGYDQILYLLEDTTITPGKREYKVTEAGVMNFFVVLRRDDGDLDLVTPTLDGTILPGITRLSVLELANAHTRSPLDGVNHSTKIHTHERTITLSDLTSWHRDGRLLEVLVVGTAIVIAPVGRIGVQRVDENVTPNGLAPMAENGEASSKEHVLVMPSYPETAGLGPVGMGLKTRLVDIQEGRVEWEDWCVVCQ</sequence>
<organism evidence="12 13">
    <name type="scientific">Pterulicium gracile</name>
    <dbReference type="NCBI Taxonomy" id="1884261"/>
    <lineage>
        <taxon>Eukaryota</taxon>
        <taxon>Fungi</taxon>
        <taxon>Dikarya</taxon>
        <taxon>Basidiomycota</taxon>
        <taxon>Agaricomycotina</taxon>
        <taxon>Agaricomycetes</taxon>
        <taxon>Agaricomycetidae</taxon>
        <taxon>Agaricales</taxon>
        <taxon>Pleurotineae</taxon>
        <taxon>Pterulaceae</taxon>
        <taxon>Pterulicium</taxon>
    </lineage>
</organism>
<evidence type="ECO:0000256" key="9">
    <source>
        <dbReference type="RuleBase" id="RU004106"/>
    </source>
</evidence>
<dbReference type="GO" id="GO:0052654">
    <property type="term" value="F:L-leucine-2-oxoglutarate transaminase activity"/>
    <property type="evidence" value="ECO:0007669"/>
    <property type="project" value="RHEA"/>
</dbReference>
<protein>
    <recommendedName>
        <fullName evidence="11">Branched-chain-amino-acid aminotransferase</fullName>
        <ecNumber evidence="11">2.6.1.42</ecNumber>
    </recommendedName>
</protein>
<dbReference type="InterPro" id="IPR043132">
    <property type="entry name" value="BCAT-like_C"/>
</dbReference>
<evidence type="ECO:0000256" key="10">
    <source>
        <dbReference type="RuleBase" id="RU004516"/>
    </source>
</evidence>
<dbReference type="GO" id="GO:0005739">
    <property type="term" value="C:mitochondrion"/>
    <property type="evidence" value="ECO:0007669"/>
    <property type="project" value="TreeGrafter"/>
</dbReference>
<dbReference type="PROSITE" id="PS00770">
    <property type="entry name" value="AA_TRANSFER_CLASS_4"/>
    <property type="match status" value="1"/>
</dbReference>
<proteinExistence type="inferred from homology"/>
<feature type="modified residue" description="N6-(pyridoxal phosphate)lysine" evidence="8">
    <location>
        <position position="218"/>
    </location>
</feature>
<keyword evidence="5 11" id="KW-0808">Transferase</keyword>
<evidence type="ECO:0000256" key="8">
    <source>
        <dbReference type="PIRSR" id="PIRSR006468-1"/>
    </source>
</evidence>
<name>A0A5C3QXK7_9AGAR</name>
<evidence type="ECO:0000256" key="6">
    <source>
        <dbReference type="ARBA" id="ARBA00022898"/>
    </source>
</evidence>
<comment type="catalytic activity">
    <reaction evidence="11">
        <text>L-isoleucine + 2-oxoglutarate = (S)-3-methyl-2-oxopentanoate + L-glutamate</text>
        <dbReference type="Rhea" id="RHEA:24801"/>
        <dbReference type="ChEBI" id="CHEBI:16810"/>
        <dbReference type="ChEBI" id="CHEBI:29985"/>
        <dbReference type="ChEBI" id="CHEBI:35146"/>
        <dbReference type="ChEBI" id="CHEBI:58045"/>
        <dbReference type="EC" id="2.6.1.42"/>
    </reaction>
</comment>
<dbReference type="PANTHER" id="PTHR11825">
    <property type="entry name" value="SUBGROUP IIII AMINOTRANSFERASE"/>
    <property type="match status" value="1"/>
</dbReference>
<evidence type="ECO:0000256" key="1">
    <source>
        <dbReference type="ARBA" id="ARBA00001933"/>
    </source>
</evidence>
<keyword evidence="7 11" id="KW-0100">Branched-chain amino acid biosynthesis</keyword>
<dbReference type="Pfam" id="PF01063">
    <property type="entry name" value="Aminotran_4"/>
    <property type="match status" value="1"/>
</dbReference>
<dbReference type="CDD" id="cd01557">
    <property type="entry name" value="BCAT_beta_family"/>
    <property type="match status" value="1"/>
</dbReference>
<dbReference type="Gene3D" id="3.20.10.10">
    <property type="entry name" value="D-amino Acid Aminotransferase, subunit A, domain 2"/>
    <property type="match status" value="1"/>
</dbReference>
<keyword evidence="13" id="KW-1185">Reference proteome</keyword>
<dbReference type="InterPro" id="IPR018300">
    <property type="entry name" value="Aminotrans_IV_CS"/>
</dbReference>
<comment type="similarity">
    <text evidence="2 9">Belongs to the class-IV pyridoxal-phosphate-dependent aminotransferase family.</text>
</comment>
<dbReference type="Gene3D" id="3.30.470.10">
    <property type="match status" value="1"/>
</dbReference>
<comment type="cofactor">
    <cofactor evidence="1 10">
        <name>pyridoxal 5'-phosphate</name>
        <dbReference type="ChEBI" id="CHEBI:597326"/>
    </cofactor>
</comment>
<accession>A0A5C3QXK7</accession>
<dbReference type="InterPro" id="IPR033939">
    <property type="entry name" value="BCAT_family"/>
</dbReference>
<dbReference type="GO" id="GO:0009098">
    <property type="term" value="P:L-leucine biosynthetic process"/>
    <property type="evidence" value="ECO:0007669"/>
    <property type="project" value="TreeGrafter"/>
</dbReference>
<dbReference type="InterPro" id="IPR005786">
    <property type="entry name" value="B_amino_transII"/>
</dbReference>
<dbReference type="GO" id="GO:0052656">
    <property type="term" value="F:L-isoleucine-2-oxoglutarate transaminase activity"/>
    <property type="evidence" value="ECO:0007669"/>
    <property type="project" value="RHEA"/>
</dbReference>
<keyword evidence="3 11" id="KW-0032">Aminotransferase</keyword>
<dbReference type="GO" id="GO:0052655">
    <property type="term" value="F:L-valine-2-oxoglutarate transaminase activity"/>
    <property type="evidence" value="ECO:0007669"/>
    <property type="project" value="RHEA"/>
</dbReference>
<dbReference type="PANTHER" id="PTHR11825:SF44">
    <property type="entry name" value="BRANCHED-CHAIN-AMINO-ACID AMINOTRANSFERASE"/>
    <property type="match status" value="1"/>
</dbReference>
<comment type="catalytic activity">
    <reaction evidence="11">
        <text>L-leucine + 2-oxoglutarate = 4-methyl-2-oxopentanoate + L-glutamate</text>
        <dbReference type="Rhea" id="RHEA:18321"/>
        <dbReference type="ChEBI" id="CHEBI:16810"/>
        <dbReference type="ChEBI" id="CHEBI:17865"/>
        <dbReference type="ChEBI" id="CHEBI:29985"/>
        <dbReference type="ChEBI" id="CHEBI:57427"/>
        <dbReference type="EC" id="2.6.1.42"/>
    </reaction>
</comment>
<evidence type="ECO:0000256" key="2">
    <source>
        <dbReference type="ARBA" id="ARBA00009320"/>
    </source>
</evidence>
<dbReference type="InterPro" id="IPR043131">
    <property type="entry name" value="BCAT-like_N"/>
</dbReference>
<dbReference type="GO" id="GO:0009099">
    <property type="term" value="P:L-valine biosynthetic process"/>
    <property type="evidence" value="ECO:0007669"/>
    <property type="project" value="TreeGrafter"/>
</dbReference>
<evidence type="ECO:0000256" key="4">
    <source>
        <dbReference type="ARBA" id="ARBA00022605"/>
    </source>
</evidence>
<dbReference type="EMBL" id="ML178817">
    <property type="protein sequence ID" value="TFL05129.1"/>
    <property type="molecule type" value="Genomic_DNA"/>
</dbReference>
<evidence type="ECO:0000256" key="7">
    <source>
        <dbReference type="ARBA" id="ARBA00023304"/>
    </source>
</evidence>
<dbReference type="OrthoDB" id="1732691at2759"/>
<dbReference type="STRING" id="1884261.A0A5C3QXK7"/>
<comment type="catalytic activity">
    <reaction evidence="11">
        <text>L-valine + 2-oxoglutarate = 3-methyl-2-oxobutanoate + L-glutamate</text>
        <dbReference type="Rhea" id="RHEA:24813"/>
        <dbReference type="ChEBI" id="CHEBI:11851"/>
        <dbReference type="ChEBI" id="CHEBI:16810"/>
        <dbReference type="ChEBI" id="CHEBI:29985"/>
        <dbReference type="ChEBI" id="CHEBI:57762"/>
        <dbReference type="EC" id="2.6.1.42"/>
    </reaction>
</comment>
<keyword evidence="6 10" id="KW-0663">Pyridoxal phosphate</keyword>
<dbReference type="SUPFAM" id="SSF56752">
    <property type="entry name" value="D-aminoacid aminotransferase-like PLP-dependent enzymes"/>
    <property type="match status" value="1"/>
</dbReference>
<dbReference type="PIRSF" id="PIRSF006468">
    <property type="entry name" value="BCAT1"/>
    <property type="match status" value="1"/>
</dbReference>
<dbReference type="InterPro" id="IPR001544">
    <property type="entry name" value="Aminotrans_IV"/>
</dbReference>
<keyword evidence="4 11" id="KW-0028">Amino-acid biosynthesis</keyword>